<evidence type="ECO:0008006" key="4">
    <source>
        <dbReference type="Google" id="ProtNLM"/>
    </source>
</evidence>
<reference evidence="2 3" key="1">
    <citation type="submission" date="2021-03" db="EMBL/GenBank/DDBJ databases">
        <title>novel species in genus Cellulomonas.</title>
        <authorList>
            <person name="Zhang G."/>
        </authorList>
    </citation>
    <scope>NUCLEOTIDE SEQUENCE [LARGE SCALE GENOMIC DNA]</scope>
    <source>
        <strain evidence="3">zg-ZUI188</strain>
    </source>
</reference>
<keyword evidence="1" id="KW-0812">Transmembrane</keyword>
<protein>
    <recommendedName>
        <fullName evidence="4">DUF4179 domain-containing protein</fullName>
    </recommendedName>
</protein>
<name>A0ABS3SE43_9CELL</name>
<proteinExistence type="predicted"/>
<evidence type="ECO:0000313" key="2">
    <source>
        <dbReference type="EMBL" id="MBO3084023.1"/>
    </source>
</evidence>
<keyword evidence="3" id="KW-1185">Reference proteome</keyword>
<dbReference type="EMBL" id="JAGFBM010000001">
    <property type="protein sequence ID" value="MBO3084023.1"/>
    <property type="molecule type" value="Genomic_DNA"/>
</dbReference>
<keyword evidence="1" id="KW-1133">Transmembrane helix</keyword>
<keyword evidence="1" id="KW-0472">Membrane</keyword>
<dbReference type="RefSeq" id="WP_208288847.1">
    <property type="nucleotide sequence ID" value="NZ_CP074404.1"/>
</dbReference>
<accession>A0ABS3SE43</accession>
<feature type="transmembrane region" description="Helical" evidence="1">
    <location>
        <begin position="44"/>
        <end position="68"/>
    </location>
</feature>
<comment type="caution">
    <text evidence="2">The sequence shown here is derived from an EMBL/GenBank/DDBJ whole genome shotgun (WGS) entry which is preliminary data.</text>
</comment>
<sequence>MTSMLSDEDLVRALRTRADVALPTMTLDPGETVAAGRRRRRQRAIGGSVSAVAALALVAGGAVGAIPLPHRTPVGTQAPRMLGTDPSVEVAQNMWAANVPVLRDGPDGSWLDLNLSVEVDSRSPTGGRIYAVGVQALGDLPDGRAGVTVAARDGYDGGDGSSLGTAATVTWSTDRTLDRGALYPAARRATFLPPESASSDWRSTVVILVGDVPPGLENPRVFVTYPVGVNEDVDGDDVIAQTGATFEVPTFRAPGSDRLLFAVRENTTVANFIELQGSAPPFTTFVGADGATVAGEGCGRLDACELTADQVLARVQP</sequence>
<organism evidence="2 3">
    <name type="scientific">Cellulomonas fengjieae</name>
    <dbReference type="NCBI Taxonomy" id="2819978"/>
    <lineage>
        <taxon>Bacteria</taxon>
        <taxon>Bacillati</taxon>
        <taxon>Actinomycetota</taxon>
        <taxon>Actinomycetes</taxon>
        <taxon>Micrococcales</taxon>
        <taxon>Cellulomonadaceae</taxon>
        <taxon>Cellulomonas</taxon>
    </lineage>
</organism>
<dbReference type="Proteomes" id="UP000678317">
    <property type="component" value="Unassembled WGS sequence"/>
</dbReference>
<evidence type="ECO:0000313" key="3">
    <source>
        <dbReference type="Proteomes" id="UP000678317"/>
    </source>
</evidence>
<gene>
    <name evidence="2" type="ORF">J4035_05165</name>
</gene>
<evidence type="ECO:0000256" key="1">
    <source>
        <dbReference type="SAM" id="Phobius"/>
    </source>
</evidence>